<dbReference type="InterPro" id="IPR036514">
    <property type="entry name" value="SGNH_hydro_sf"/>
</dbReference>
<sequence length="654" mass="71680">MKKTVLLLSASLLQAAAFANVRLPNIFGDNMVLQRDKPIPVWGWADKNEKVTVQFNNQTKTVKADKNGEWKVVLDPVQAGGGSLTLTVKGKNSITLHDILMGDVWVCSGQSNMEWPLSNVINADKEIAQSGNTAIRHFYLPKEISVTPQEDVKSSGWKTAAPENSASFTAVGFFFAKTLNEQLHVPIGLINTSWGGTMVETWISREGMANSNTFKELMKNTPVLNLDSVAKVTGKRIAEKVNTLQGQLPDAATAASYKNPDLNDGNWAKMNVPSPWEERQLKDIDGVVWFRKTITIAPEDAGKSATLSLGSIDDNDITYINGTQVGSTNDYSALRVYQVPAGILKAGTNVIAVKITDNAGNGGFCGHSGDMFINVNGHKQSLAGDWPFRIESIAPATASVGPNNYPNLLYNAMIHPILQMGIKGAIWYQGETNAGRAFEYRQSFPLMINDWRRLWQQGDFPFYFVQLASFNANNGTSKNGSTWAELREAQTLTLQLPNTGMAVITDIGDPKDIHPRNKQDVGKRLAAIALNDTYKVPQVNAGPTYQSMAINGNKATISYSNIGSGLKVSDKYGYIRGFEVAGADQKFHYAKAYLDGNKVIVFSDDVTNPVAVRFGWADDNLEDNLFNKEGFPAAPFRTDSWKGVTENNKFTVQL</sequence>
<reference evidence="4 5" key="1">
    <citation type="submission" date="2018-07" db="EMBL/GenBank/DDBJ databases">
        <title>Chitinophaga K2CV101002-2 sp. nov., isolated from a monsoon evergreen broad-leaved forest soil.</title>
        <authorList>
            <person name="Lv Y."/>
        </authorList>
    </citation>
    <scope>NUCLEOTIDE SEQUENCE [LARGE SCALE GENOMIC DNA]</scope>
    <source>
        <strain evidence="4 5">GDMCC 1.1288</strain>
    </source>
</reference>
<evidence type="ECO:0000256" key="2">
    <source>
        <dbReference type="SAM" id="SignalP"/>
    </source>
</evidence>
<evidence type="ECO:0000259" key="3">
    <source>
        <dbReference type="Pfam" id="PF03629"/>
    </source>
</evidence>
<dbReference type="InterPro" id="IPR008979">
    <property type="entry name" value="Galactose-bd-like_sf"/>
</dbReference>
<organism evidence="4 5">
    <name type="scientific">Chitinophaga silvatica</name>
    <dbReference type="NCBI Taxonomy" id="2282649"/>
    <lineage>
        <taxon>Bacteria</taxon>
        <taxon>Pseudomonadati</taxon>
        <taxon>Bacteroidota</taxon>
        <taxon>Chitinophagia</taxon>
        <taxon>Chitinophagales</taxon>
        <taxon>Chitinophagaceae</taxon>
        <taxon>Chitinophaga</taxon>
    </lineage>
</organism>
<dbReference type="InterPro" id="IPR005181">
    <property type="entry name" value="SASA"/>
</dbReference>
<dbReference type="SUPFAM" id="SSF49785">
    <property type="entry name" value="Galactose-binding domain-like"/>
    <property type="match status" value="1"/>
</dbReference>
<dbReference type="Pfam" id="PF03629">
    <property type="entry name" value="SASA"/>
    <property type="match status" value="2"/>
</dbReference>
<dbReference type="EMBL" id="QPMM01000001">
    <property type="protein sequence ID" value="RFS26549.1"/>
    <property type="molecule type" value="Genomic_DNA"/>
</dbReference>
<evidence type="ECO:0000256" key="1">
    <source>
        <dbReference type="ARBA" id="ARBA00022801"/>
    </source>
</evidence>
<accession>A0A3E1YGN7</accession>
<dbReference type="Gene3D" id="2.60.120.260">
    <property type="entry name" value="Galactose-binding domain-like"/>
    <property type="match status" value="1"/>
</dbReference>
<dbReference type="RefSeq" id="WP_116973740.1">
    <property type="nucleotide sequence ID" value="NZ_QPMM01000001.1"/>
</dbReference>
<feature type="domain" description="Sialate O-acetylesterase" evidence="3">
    <location>
        <begin position="409"/>
        <end position="528"/>
    </location>
</feature>
<dbReference type="PANTHER" id="PTHR22901">
    <property type="entry name" value="SIALATE O-ACETYLESTERASE"/>
    <property type="match status" value="1"/>
</dbReference>
<keyword evidence="2" id="KW-0732">Signal</keyword>
<dbReference type="GO" id="GO:0005975">
    <property type="term" value="P:carbohydrate metabolic process"/>
    <property type="evidence" value="ECO:0007669"/>
    <property type="project" value="TreeGrafter"/>
</dbReference>
<keyword evidence="5" id="KW-1185">Reference proteome</keyword>
<feature type="domain" description="Sialate O-acetylesterase" evidence="3">
    <location>
        <begin position="103"/>
        <end position="221"/>
    </location>
</feature>
<evidence type="ECO:0000313" key="5">
    <source>
        <dbReference type="Proteomes" id="UP000260644"/>
    </source>
</evidence>
<name>A0A3E1YGN7_9BACT</name>
<dbReference type="Gene3D" id="2.60.40.10">
    <property type="entry name" value="Immunoglobulins"/>
    <property type="match status" value="1"/>
</dbReference>
<dbReference type="InterPro" id="IPR039329">
    <property type="entry name" value="SIAE"/>
</dbReference>
<gene>
    <name evidence="4" type="ORF">DVR12_01825</name>
</gene>
<dbReference type="Proteomes" id="UP000260644">
    <property type="component" value="Unassembled WGS sequence"/>
</dbReference>
<protein>
    <recommendedName>
        <fullName evidence="3">Sialate O-acetylesterase domain-containing protein</fullName>
    </recommendedName>
</protein>
<dbReference type="SUPFAM" id="SSF52266">
    <property type="entry name" value="SGNH hydrolase"/>
    <property type="match status" value="1"/>
</dbReference>
<dbReference type="OrthoDB" id="9816001at2"/>
<dbReference type="AlphaFoldDB" id="A0A3E1YGN7"/>
<dbReference type="Gene3D" id="3.40.50.1110">
    <property type="entry name" value="SGNH hydrolase"/>
    <property type="match status" value="1"/>
</dbReference>
<proteinExistence type="predicted"/>
<dbReference type="GO" id="GO:0001681">
    <property type="term" value="F:sialate O-acetylesterase activity"/>
    <property type="evidence" value="ECO:0007669"/>
    <property type="project" value="InterPro"/>
</dbReference>
<dbReference type="PANTHER" id="PTHR22901:SF0">
    <property type="entry name" value="SIALATE O-ACETYLESTERASE"/>
    <property type="match status" value="1"/>
</dbReference>
<feature type="chain" id="PRO_5017641673" description="Sialate O-acetylesterase domain-containing protein" evidence="2">
    <location>
        <begin position="20"/>
        <end position="654"/>
    </location>
</feature>
<evidence type="ECO:0000313" key="4">
    <source>
        <dbReference type="EMBL" id="RFS26549.1"/>
    </source>
</evidence>
<comment type="caution">
    <text evidence="4">The sequence shown here is derived from an EMBL/GenBank/DDBJ whole genome shotgun (WGS) entry which is preliminary data.</text>
</comment>
<feature type="signal peptide" evidence="2">
    <location>
        <begin position="1"/>
        <end position="19"/>
    </location>
</feature>
<dbReference type="InterPro" id="IPR013783">
    <property type="entry name" value="Ig-like_fold"/>
</dbReference>
<keyword evidence="1" id="KW-0378">Hydrolase</keyword>